<evidence type="ECO:0000313" key="3">
    <source>
        <dbReference type="Proteomes" id="UP000661918"/>
    </source>
</evidence>
<keyword evidence="1" id="KW-0732">Signal</keyword>
<dbReference type="Proteomes" id="UP000661918">
    <property type="component" value="Unassembled WGS sequence"/>
</dbReference>
<feature type="chain" id="PRO_5046732145" description="FecR protein domain-containing protein" evidence="1">
    <location>
        <begin position="28"/>
        <end position="513"/>
    </location>
</feature>
<keyword evidence="3" id="KW-1185">Reference proteome</keyword>
<accession>A0ABQ2GHM9</accession>
<evidence type="ECO:0000256" key="1">
    <source>
        <dbReference type="SAM" id="SignalP"/>
    </source>
</evidence>
<comment type="caution">
    <text evidence="2">The sequence shown here is derived from an EMBL/GenBank/DDBJ whole genome shotgun (WGS) entry which is preliminary data.</text>
</comment>
<feature type="signal peptide" evidence="1">
    <location>
        <begin position="1"/>
        <end position="27"/>
    </location>
</feature>
<reference evidence="3" key="1">
    <citation type="journal article" date="2019" name="Int. J. Syst. Evol. Microbiol.">
        <title>The Global Catalogue of Microorganisms (GCM) 10K type strain sequencing project: providing services to taxonomists for standard genome sequencing and annotation.</title>
        <authorList>
            <consortium name="The Broad Institute Genomics Platform"/>
            <consortium name="The Broad Institute Genome Sequencing Center for Infectious Disease"/>
            <person name="Wu L."/>
            <person name="Ma J."/>
        </authorList>
    </citation>
    <scope>NUCLEOTIDE SEQUENCE [LARGE SCALE GENOMIC DNA]</scope>
    <source>
        <strain evidence="3">JCM 15443</strain>
    </source>
</reference>
<sequence length="513" mass="52650">MRVAASPGLLAAVLAAGVSVASPGASAAAQSAAEATLRVEQIEGRAELSAGSGWQPAHSGAAVSQGLRTGEGGRAWLSSTATGRAGQVLAGPQALLGVSGGEAALRSGQFLLVGPLAVFVLGRHLVLEGRAQARVDLIGGERRIALLAGSGRLALPGRVVLLGSGRQVDLDSGAVTAYAETDLWYAPQLRGVGRATVQATRGPVYLTDDTREIAQVGRTLAPGQRLSTGQGAWAEVGFSGGGYLRLQASSELNVLRSGADTALQLTRGSAWNVSPSRPQGGTALLGSALRGSVFAVSGGGLKQTFGAAPVDRPDVAAAGDLNQNLDAELAQPLTLQVDAVPGRVQRLALNVTVRGVPQGSAPGARVTAQVGTRRYPLSPVAGQAGRFRLDPTDAPLPEGPHTVVVRAEWRGQLRTRTLRFTVDRTPPTLGAVQTQRSGNVLTLRGAVRDEDAGTGRERLTVAVTLGENRFERSVPLRGSAGTFELPLPAPPPGTPVRVTVRDEAGNESDAVLP</sequence>
<dbReference type="RefSeq" id="WP_188900136.1">
    <property type="nucleotide sequence ID" value="NZ_BMOM01000001.1"/>
</dbReference>
<dbReference type="PANTHER" id="PTHR38731:SF3">
    <property type="entry name" value="BLL6125 PROTEIN"/>
    <property type="match status" value="1"/>
</dbReference>
<evidence type="ECO:0000313" key="2">
    <source>
        <dbReference type="EMBL" id="GGL95971.1"/>
    </source>
</evidence>
<evidence type="ECO:0008006" key="4">
    <source>
        <dbReference type="Google" id="ProtNLM"/>
    </source>
</evidence>
<proteinExistence type="predicted"/>
<name>A0ABQ2GHM9_9DEIO</name>
<dbReference type="PANTHER" id="PTHR38731">
    <property type="entry name" value="LIPL45-RELATED LIPOPROTEIN-RELATED"/>
    <property type="match status" value="1"/>
</dbReference>
<protein>
    <recommendedName>
        <fullName evidence="4">FecR protein domain-containing protein</fullName>
    </recommendedName>
</protein>
<dbReference type="EMBL" id="BMOM01000001">
    <property type="protein sequence ID" value="GGL95971.1"/>
    <property type="molecule type" value="Genomic_DNA"/>
</dbReference>
<gene>
    <name evidence="2" type="ORF">GCM10010841_00470</name>
</gene>
<organism evidence="2 3">
    <name type="scientific">Deinococcus aerophilus</name>
    <dbReference type="NCBI Taxonomy" id="522488"/>
    <lineage>
        <taxon>Bacteria</taxon>
        <taxon>Thermotogati</taxon>
        <taxon>Deinococcota</taxon>
        <taxon>Deinococci</taxon>
        <taxon>Deinococcales</taxon>
        <taxon>Deinococcaceae</taxon>
        <taxon>Deinococcus</taxon>
    </lineage>
</organism>